<dbReference type="Proteomes" id="UP000186351">
    <property type="component" value="Chromosome"/>
</dbReference>
<keyword evidence="1 3" id="KW-0328">Glycosyltransferase</keyword>
<dbReference type="GO" id="GO:0016020">
    <property type="term" value="C:membrane"/>
    <property type="evidence" value="ECO:0007669"/>
    <property type="project" value="InterPro"/>
</dbReference>
<organism evidence="3 4">
    <name type="scientific">Muribaculum intestinale</name>
    <dbReference type="NCBI Taxonomy" id="1796646"/>
    <lineage>
        <taxon>Bacteria</taxon>
        <taxon>Pseudomonadati</taxon>
        <taxon>Bacteroidota</taxon>
        <taxon>Bacteroidia</taxon>
        <taxon>Bacteroidales</taxon>
        <taxon>Muribaculaceae</taxon>
        <taxon>Muribaculum</taxon>
    </lineage>
</organism>
<dbReference type="EMBL" id="CP015402">
    <property type="protein sequence ID" value="ANU63125.1"/>
    <property type="molecule type" value="Genomic_DNA"/>
</dbReference>
<dbReference type="InterPro" id="IPR002516">
    <property type="entry name" value="Glyco_trans_11"/>
</dbReference>
<accession>A0A1Z2XK33</accession>
<dbReference type="AlphaFoldDB" id="A0A1B1S8L4"/>
<keyword evidence="2 3" id="KW-0808">Transferase</keyword>
<dbReference type="OrthoDB" id="9794601at2"/>
<dbReference type="GO" id="GO:0005975">
    <property type="term" value="P:carbohydrate metabolic process"/>
    <property type="evidence" value="ECO:0007669"/>
    <property type="project" value="InterPro"/>
</dbReference>
<protein>
    <submittedName>
        <fullName evidence="3">Alpha-1,2-fucosyltransferase</fullName>
    </submittedName>
</protein>
<dbReference type="GO" id="GO:0008107">
    <property type="term" value="F:galactoside 2-alpha-L-fucosyltransferase activity"/>
    <property type="evidence" value="ECO:0007669"/>
    <property type="project" value="InterPro"/>
</dbReference>
<dbReference type="RefSeq" id="WP_068960485.1">
    <property type="nucleotide sequence ID" value="NZ_CAJTAP010000005.1"/>
</dbReference>
<dbReference type="PANTHER" id="PTHR11927">
    <property type="entry name" value="GALACTOSIDE 2-L-FUCOSYLTRANSFERASE"/>
    <property type="match status" value="1"/>
</dbReference>
<sequence>MKIVKFLGGLGNQMFQLALLKSLQNLYPEERILADIFSYNGYGLHNGFEVADIFNLSVEFATLKNVASVAWPFPNYRTWQIGSRILPQRRSMCIDLKNADWDNPKYKYYEGYWQNEKFFKSIRPSLLDVFSFPLDDNIHNNKLLNDLTNTSSISIHIRRGDYIGNKLYQNICTSEYYRNAIEFVTSQLQAVDIACIFSNDMEWCKKNIPVLLPSGVDIRYVDWNTGINSFQDIHLMSKCNHNIIANSSFSWWGAWLNQNPNKIVVTPNKWTNNTIGENPICDSWNRVKIN</sequence>
<dbReference type="Pfam" id="PF01531">
    <property type="entry name" value="Glyco_transf_11"/>
    <property type="match status" value="1"/>
</dbReference>
<dbReference type="CDD" id="cd11301">
    <property type="entry name" value="Fut1_Fut2_like"/>
    <property type="match status" value="1"/>
</dbReference>
<dbReference type="STRING" id="1796646.A4V02_04940"/>
<proteinExistence type="predicted"/>
<gene>
    <name evidence="3" type="ORF">A4V02_04940</name>
</gene>
<evidence type="ECO:0000313" key="3">
    <source>
        <dbReference type="EMBL" id="ANU63125.1"/>
    </source>
</evidence>
<reference evidence="4" key="1">
    <citation type="submission" date="2016-04" db="EMBL/GenBank/DDBJ databases">
        <title>Complete Genome Sequences of Twelve Strains of a Stable Defined Moderately Diverse Mouse Microbiota 2 (sDMDMm2).</title>
        <authorList>
            <person name="Uchimura Y."/>
            <person name="Wyss M."/>
            <person name="Brugiroux S."/>
            <person name="Limenitakis J.P."/>
            <person name="Stecher B."/>
            <person name="McCoy K.D."/>
            <person name="Macpherson A.J."/>
        </authorList>
    </citation>
    <scope>NUCLEOTIDE SEQUENCE [LARGE SCALE GENOMIC DNA]</scope>
    <source>
        <strain evidence="4">YL27</strain>
    </source>
</reference>
<dbReference type="KEGG" id="pary:A4V02_04940"/>
<dbReference type="PANTHER" id="PTHR11927:SF9">
    <property type="entry name" value="L-FUCOSYLTRANSFERASE"/>
    <property type="match status" value="1"/>
</dbReference>
<keyword evidence="4" id="KW-1185">Reference proteome</keyword>
<dbReference type="GeneID" id="65536194"/>
<evidence type="ECO:0000256" key="1">
    <source>
        <dbReference type="ARBA" id="ARBA00022676"/>
    </source>
</evidence>
<evidence type="ECO:0000256" key="2">
    <source>
        <dbReference type="ARBA" id="ARBA00022679"/>
    </source>
</evidence>
<accession>A0A1B1S8L4</accession>
<evidence type="ECO:0000313" key="4">
    <source>
        <dbReference type="Proteomes" id="UP000186351"/>
    </source>
</evidence>
<name>A0A1B1S8L4_9BACT</name>